<accession>A0AAD6YEJ7</accession>
<gene>
    <name evidence="2" type="ORF">GGX14DRAFT_608285</name>
</gene>
<comment type="caution">
    <text evidence="2">The sequence shown here is derived from an EMBL/GenBank/DDBJ whole genome shotgun (WGS) entry which is preliminary data.</text>
</comment>
<dbReference type="Proteomes" id="UP001219525">
    <property type="component" value="Unassembled WGS sequence"/>
</dbReference>
<proteinExistence type="predicted"/>
<keyword evidence="3" id="KW-1185">Reference proteome</keyword>
<evidence type="ECO:0000313" key="2">
    <source>
        <dbReference type="EMBL" id="KAJ7215411.1"/>
    </source>
</evidence>
<dbReference type="EMBL" id="JARJCW010000017">
    <property type="protein sequence ID" value="KAJ7215411.1"/>
    <property type="molecule type" value="Genomic_DNA"/>
</dbReference>
<evidence type="ECO:0000256" key="1">
    <source>
        <dbReference type="SAM" id="MobiDB-lite"/>
    </source>
</evidence>
<protein>
    <submittedName>
        <fullName evidence="2">Uncharacterized protein</fullName>
    </submittedName>
</protein>
<organism evidence="2 3">
    <name type="scientific">Mycena pura</name>
    <dbReference type="NCBI Taxonomy" id="153505"/>
    <lineage>
        <taxon>Eukaryota</taxon>
        <taxon>Fungi</taxon>
        <taxon>Dikarya</taxon>
        <taxon>Basidiomycota</taxon>
        <taxon>Agaricomycotina</taxon>
        <taxon>Agaricomycetes</taxon>
        <taxon>Agaricomycetidae</taxon>
        <taxon>Agaricales</taxon>
        <taxon>Marasmiineae</taxon>
        <taxon>Mycenaceae</taxon>
        <taxon>Mycena</taxon>
    </lineage>
</organism>
<name>A0AAD6YEJ7_9AGAR</name>
<reference evidence="2" key="1">
    <citation type="submission" date="2023-03" db="EMBL/GenBank/DDBJ databases">
        <title>Massive genome expansion in bonnet fungi (Mycena s.s.) driven by repeated elements and novel gene families across ecological guilds.</title>
        <authorList>
            <consortium name="Lawrence Berkeley National Laboratory"/>
            <person name="Harder C.B."/>
            <person name="Miyauchi S."/>
            <person name="Viragh M."/>
            <person name="Kuo A."/>
            <person name="Thoen E."/>
            <person name="Andreopoulos B."/>
            <person name="Lu D."/>
            <person name="Skrede I."/>
            <person name="Drula E."/>
            <person name="Henrissat B."/>
            <person name="Morin E."/>
            <person name="Kohler A."/>
            <person name="Barry K."/>
            <person name="LaButti K."/>
            <person name="Morin E."/>
            <person name="Salamov A."/>
            <person name="Lipzen A."/>
            <person name="Mereny Z."/>
            <person name="Hegedus B."/>
            <person name="Baldrian P."/>
            <person name="Stursova M."/>
            <person name="Weitz H."/>
            <person name="Taylor A."/>
            <person name="Grigoriev I.V."/>
            <person name="Nagy L.G."/>
            <person name="Martin F."/>
            <person name="Kauserud H."/>
        </authorList>
    </citation>
    <scope>NUCLEOTIDE SEQUENCE</scope>
    <source>
        <strain evidence="2">9144</strain>
    </source>
</reference>
<evidence type="ECO:0000313" key="3">
    <source>
        <dbReference type="Proteomes" id="UP001219525"/>
    </source>
</evidence>
<feature type="region of interest" description="Disordered" evidence="1">
    <location>
        <begin position="1"/>
        <end position="34"/>
    </location>
</feature>
<sequence length="244" mass="27269">MHGELSEMRRHVRAPDGSGASAGRAGEPAGAQWCNGAGPGLSTGIKRGTRDEVIVHLSARDVVWIMQRAGRAASQRRGECRGKPCVPVLRVDDSYTIGDHWGVCYGFGLRDSREARRGFYYFDCLSHFYATARFFGIAVVYKLLTSPVWIAESVQFIPGSRTRRPSVPARLALGIARRAQEPARRRDFPTSPSRWGIISVPHLTSYDQVGSNTEIESLRLCAHAYIIHWKFSESTRLNIKFTFE</sequence>
<dbReference type="AlphaFoldDB" id="A0AAD6YEJ7"/>